<evidence type="ECO:0000313" key="2">
    <source>
        <dbReference type="Proteomes" id="UP001174908"/>
    </source>
</evidence>
<reference evidence="1" key="1">
    <citation type="submission" date="2023-06" db="EMBL/GenBank/DDBJ databases">
        <authorList>
            <person name="Jiang Y."/>
            <person name="Liu Q."/>
        </authorList>
    </citation>
    <scope>NUCLEOTIDE SEQUENCE</scope>
    <source>
        <strain evidence="1">CGMCC 1.12089</strain>
    </source>
</reference>
<comment type="caution">
    <text evidence="1">The sequence shown here is derived from an EMBL/GenBank/DDBJ whole genome shotgun (WGS) entry which is preliminary data.</text>
</comment>
<accession>A0ABT7NGY6</accession>
<proteinExistence type="predicted"/>
<name>A0ABT7NGY6_9BURK</name>
<dbReference type="Proteomes" id="UP001174908">
    <property type="component" value="Unassembled WGS sequence"/>
</dbReference>
<protein>
    <submittedName>
        <fullName evidence="1">Uncharacterized protein</fullName>
    </submittedName>
</protein>
<keyword evidence="2" id="KW-1185">Reference proteome</keyword>
<dbReference type="EMBL" id="JASZYV010000006">
    <property type="protein sequence ID" value="MDM0047090.1"/>
    <property type="molecule type" value="Genomic_DNA"/>
</dbReference>
<evidence type="ECO:0000313" key="1">
    <source>
        <dbReference type="EMBL" id="MDM0047090.1"/>
    </source>
</evidence>
<gene>
    <name evidence="1" type="ORF">QTH91_21540</name>
</gene>
<dbReference type="RefSeq" id="WP_286662212.1">
    <property type="nucleotide sequence ID" value="NZ_JASZYV010000006.1"/>
</dbReference>
<sequence>MTGLFERVAGALFGSGRAAPDDEQERQLVGDMIELVVETVEPRIRLQARYADKLAPCVRTTIAYLRELGSRPMAPVTLARAAWRDDPCVNAYFAAADDVPALLGRTRELRDYFSDPGHAAQESAFALLAMKYEERKVLAPRQRGDQVEHDVAQVTVSFSGHRLVAPADSLERTRLEVGHRLIKRLAHVALSRIVQQDMKASELNERKAWLAARLRLVKLASGSAVGLLDDTPENRTQIAALERELKDTVHEYIEVKAGVATLDAFVRQIVSVFSNPAQHVGLRQTPQHLTRLGVRVEGEYSGPVNDFVLTELDMGAGRSVAIAIAHCPRAEMPPEEDLLAKAERFL</sequence>
<organism evidence="1 2">
    <name type="scientific">Variovorax dokdonensis</name>
    <dbReference type="NCBI Taxonomy" id="344883"/>
    <lineage>
        <taxon>Bacteria</taxon>
        <taxon>Pseudomonadati</taxon>
        <taxon>Pseudomonadota</taxon>
        <taxon>Betaproteobacteria</taxon>
        <taxon>Burkholderiales</taxon>
        <taxon>Comamonadaceae</taxon>
        <taxon>Variovorax</taxon>
    </lineage>
</organism>